<comment type="caution">
    <text evidence="5">The sequence shown here is derived from an EMBL/GenBank/DDBJ whole genome shotgun (WGS) entry which is preliminary data.</text>
</comment>
<feature type="coiled-coil region" evidence="2">
    <location>
        <begin position="116"/>
        <end position="143"/>
    </location>
</feature>
<feature type="domain" description="Peptidase M16 C-terminal" evidence="4">
    <location>
        <begin position="175"/>
        <end position="355"/>
    </location>
</feature>
<feature type="domain" description="Peptidase M16 N-terminal" evidence="3">
    <location>
        <begin position="23"/>
        <end position="168"/>
    </location>
</feature>
<evidence type="ECO:0000313" key="5">
    <source>
        <dbReference type="EMBL" id="RDB36045.1"/>
    </source>
</evidence>
<comment type="similarity">
    <text evidence="1">Belongs to the peptidase M16 family.</text>
</comment>
<dbReference type="Gene3D" id="3.30.830.10">
    <property type="entry name" value="Metalloenzyme, LuxS/M16 peptidase-like"/>
    <property type="match status" value="4"/>
</dbReference>
<protein>
    <submittedName>
        <fullName evidence="5">Insulinase family protein</fullName>
    </submittedName>
</protein>
<organism evidence="5 6">
    <name type="scientific">Spirobacillus cienkowskii</name>
    <dbReference type="NCBI Taxonomy" id="495820"/>
    <lineage>
        <taxon>Bacteria</taxon>
        <taxon>Pseudomonadati</taxon>
        <taxon>Bdellovibrionota</taxon>
        <taxon>Oligoflexia</taxon>
        <taxon>Silvanigrellales</taxon>
        <taxon>Spirobacillus</taxon>
    </lineage>
</organism>
<evidence type="ECO:0000313" key="6">
    <source>
        <dbReference type="Proteomes" id="UP000253934"/>
    </source>
</evidence>
<dbReference type="AlphaFoldDB" id="A0A369KTL3"/>
<proteinExistence type="inferred from homology"/>
<accession>A0A369KTL3</accession>
<keyword evidence="6" id="KW-1185">Reference proteome</keyword>
<dbReference type="InterPro" id="IPR050361">
    <property type="entry name" value="MPP/UQCRC_Complex"/>
</dbReference>
<dbReference type="Pfam" id="PF05193">
    <property type="entry name" value="Peptidase_M16_C"/>
    <property type="match status" value="2"/>
</dbReference>
<dbReference type="SUPFAM" id="SSF63411">
    <property type="entry name" value="LuxS/MPP-like metallohydrolase"/>
    <property type="match status" value="4"/>
</dbReference>
<keyword evidence="2" id="KW-0175">Coiled coil</keyword>
<dbReference type="GO" id="GO:0046872">
    <property type="term" value="F:metal ion binding"/>
    <property type="evidence" value="ECO:0007669"/>
    <property type="project" value="InterPro"/>
</dbReference>
<evidence type="ECO:0000256" key="1">
    <source>
        <dbReference type="ARBA" id="ARBA00007261"/>
    </source>
</evidence>
<name>A0A369KTL3_9BACT</name>
<dbReference type="InterPro" id="IPR007863">
    <property type="entry name" value="Peptidase_M16_C"/>
</dbReference>
<dbReference type="Pfam" id="PF00675">
    <property type="entry name" value="Peptidase_M16"/>
    <property type="match status" value="2"/>
</dbReference>
<evidence type="ECO:0000259" key="3">
    <source>
        <dbReference type="Pfam" id="PF00675"/>
    </source>
</evidence>
<feature type="domain" description="Peptidase M16 C-terminal" evidence="4">
    <location>
        <begin position="653"/>
        <end position="833"/>
    </location>
</feature>
<dbReference type="PANTHER" id="PTHR11851:SF49">
    <property type="entry name" value="MITOCHONDRIAL-PROCESSING PEPTIDASE SUBUNIT ALPHA"/>
    <property type="match status" value="1"/>
</dbReference>
<feature type="domain" description="Peptidase M16 N-terminal" evidence="3">
    <location>
        <begin position="513"/>
        <end position="622"/>
    </location>
</feature>
<reference evidence="5" key="1">
    <citation type="submission" date="2018-04" db="EMBL/GenBank/DDBJ databases">
        <title>Draft genome sequence of the Candidatus Spirobacillus cienkowskii, a pathogen of freshwater Daphnia species, reconstructed from hemolymph metagenomic reads.</title>
        <authorList>
            <person name="Bresciani L."/>
            <person name="Lemos L.N."/>
            <person name="Wale N."/>
            <person name="Lin J.Y."/>
            <person name="Fernandes G.R."/>
            <person name="Duffy M.A."/>
            <person name="Rodrigues J.M."/>
        </authorList>
    </citation>
    <scope>NUCLEOTIDE SEQUENCE [LARGE SCALE GENOMIC DNA]</scope>
    <source>
        <strain evidence="5">Binning01</strain>
    </source>
</reference>
<evidence type="ECO:0000256" key="2">
    <source>
        <dbReference type="SAM" id="Coils"/>
    </source>
</evidence>
<dbReference type="PANTHER" id="PTHR11851">
    <property type="entry name" value="METALLOPROTEASE"/>
    <property type="match status" value="1"/>
</dbReference>
<sequence>MYNIKNPIIHRFLPNGMEVYLQPSDFAPIVSIQVLVKVGSIDEEAEPYKENGLAHVLEHMLFKGTKKFPNSGQIASIVEFEGGDINAYTTFDHTNYHLTAPAPFALKGAEVLLDVVQNSLLEQEELKKELEVIIEEIKRSRDNPNAVVSHNLFSLFYNGTRMASPVIGYQDIVQNFTREQVYSFYKKWYLPNNMIFVATGDFNSQTMYDHLVELSKEFTPHSVPKRFRAPLPETTLQTPTAKIERGAWQEARLQIATPAPVLEEHDMPLWDVFASILGESDTSRLTRILRDELQLVTSIDCSCYTPKYPCGLLGIGFFARAHNTLSAIKIIAQEIRRIAEVPPTRDELNRVLNTLKAQRIYSRESMDGIARSAGMSLQTSLKMEFENMYMSSVSQVTPEHVQNIAKKVLSQLESGQFQISLAIAKDALPDISEAILIETLFDAIKMAQHSEVPKDHQIQKRSTTNTAEENWLSSYTHHVSHSNNAVKQIKIELPLGKVLKINFRKSSRLPIVSGMLLLKGGYVREPKEKNGVSGLMASMLTRGTQRQTYRKFIEELEDNASSISAFSSRDLFGMRFDSISENSLRTAQMLLDCFFRPEFSQSEWQRTHKETLEVLIAQKDSPTARLARISQPLLFPNHSYSFIGIGNEQSLNNIQKNDALDIWKQLFTATEFVFSIAGDFDLKSFVHLIESEFKTFFLSDYQEKTLTQPTAPLFPKFNDPQVGFDEIEREQAHITVSFRSFSISDHRRTALELAANILAGQGGRLFLDLRDKRSLAYSVSASQSPNVLAGVFTAYIATTYHKAQEAIEGLKFHIEKLAQEPPSIEELKRAQHSVLGSQSIESQHHNYQASQLAMSDVYGLDFDNFLRFSERVNAVTAEQVSEVLQSLLIENIPIISVVGPKGTWIPDKHDPMLKWNLKNI</sequence>
<dbReference type="InterPro" id="IPR011249">
    <property type="entry name" value="Metalloenz_LuxS/M16"/>
</dbReference>
<gene>
    <name evidence="5" type="ORF">DCC88_07065</name>
</gene>
<evidence type="ECO:0000259" key="4">
    <source>
        <dbReference type="Pfam" id="PF05193"/>
    </source>
</evidence>
<dbReference type="Proteomes" id="UP000253934">
    <property type="component" value="Unassembled WGS sequence"/>
</dbReference>
<dbReference type="InterPro" id="IPR011765">
    <property type="entry name" value="Pept_M16_N"/>
</dbReference>
<dbReference type="EMBL" id="QOVW01000068">
    <property type="protein sequence ID" value="RDB36045.1"/>
    <property type="molecule type" value="Genomic_DNA"/>
</dbReference>